<reference evidence="11" key="1">
    <citation type="submission" date="2021-07" db="EMBL/GenBank/DDBJ databases">
        <authorList>
            <person name="Catto M.A."/>
            <person name="Jacobson A."/>
            <person name="Kennedy G."/>
            <person name="Labadie P."/>
            <person name="Hunt B.G."/>
            <person name="Srinivasan R."/>
        </authorList>
    </citation>
    <scope>NUCLEOTIDE SEQUENCE</scope>
    <source>
        <strain evidence="11">PL_HMW_Pooled</strain>
        <tissue evidence="11">Head</tissue>
    </source>
</reference>
<dbReference type="InterPro" id="IPR001584">
    <property type="entry name" value="Integrase_cat-core"/>
</dbReference>
<accession>A0AAE1L7Y8</accession>
<dbReference type="GO" id="GO:0015074">
    <property type="term" value="P:DNA integration"/>
    <property type="evidence" value="ECO:0007669"/>
    <property type="project" value="InterPro"/>
</dbReference>
<dbReference type="PROSITE" id="PS51435">
    <property type="entry name" value="AP_NUCLEASE_F1_4"/>
    <property type="match status" value="1"/>
</dbReference>
<feature type="binding site" evidence="7">
    <location>
        <position position="463"/>
    </location>
    <ligand>
        <name>Mg(2+)</name>
        <dbReference type="ChEBI" id="CHEBI:18420"/>
        <label>1</label>
    </ligand>
</feature>
<dbReference type="Pfam" id="PF24626">
    <property type="entry name" value="SH3_Tf2-1"/>
    <property type="match status" value="1"/>
</dbReference>
<feature type="site" description="Important for catalytic activity" evidence="8">
    <location>
        <position position="538"/>
    </location>
</feature>
<dbReference type="GO" id="GO:0046872">
    <property type="term" value="F:metal ion binding"/>
    <property type="evidence" value="ECO:0007669"/>
    <property type="project" value="UniProtKB-KW"/>
</dbReference>
<evidence type="ECO:0000256" key="4">
    <source>
        <dbReference type="ARBA" id="ARBA00022801"/>
    </source>
</evidence>
<dbReference type="GO" id="GO:0008081">
    <property type="term" value="F:phosphoric diester hydrolase activity"/>
    <property type="evidence" value="ECO:0007669"/>
    <property type="project" value="TreeGrafter"/>
</dbReference>
<dbReference type="InterPro" id="IPR036397">
    <property type="entry name" value="RNaseH_sf"/>
</dbReference>
<dbReference type="SUPFAM" id="SSF56219">
    <property type="entry name" value="DNase I-like"/>
    <property type="match status" value="1"/>
</dbReference>
<dbReference type="GO" id="GO:0008311">
    <property type="term" value="F:double-stranded DNA 3'-5' DNA exonuclease activity"/>
    <property type="evidence" value="ECO:0007669"/>
    <property type="project" value="UniProtKB-EC"/>
</dbReference>
<evidence type="ECO:0000256" key="5">
    <source>
        <dbReference type="ARBA" id="ARBA00022842"/>
    </source>
</evidence>
<dbReference type="InterPro" id="IPR056924">
    <property type="entry name" value="SH3_Tf2-1"/>
</dbReference>
<keyword evidence="11" id="KW-0255">Endonuclease</keyword>
<feature type="domain" description="Integrase catalytic" evidence="10">
    <location>
        <begin position="36"/>
        <end position="194"/>
    </location>
</feature>
<dbReference type="Pfam" id="PF00665">
    <property type="entry name" value="rve"/>
    <property type="match status" value="1"/>
</dbReference>
<comment type="catalytic activity">
    <reaction evidence="1">
        <text>Exonucleolytic cleavage in the 3'- to 5'-direction to yield nucleoside 5'-phosphates.</text>
        <dbReference type="EC" id="3.1.11.2"/>
    </reaction>
</comment>
<keyword evidence="3 7" id="KW-0479">Metal-binding</keyword>
<comment type="similarity">
    <text evidence="2 9">Belongs to the DNA repair enzymes AP/ExoA family.</text>
</comment>
<dbReference type="InterPro" id="IPR004808">
    <property type="entry name" value="AP_endonuc_1"/>
</dbReference>
<name>A0AAE1L7Y8_9NEOP</name>
<keyword evidence="7" id="KW-0464">Manganese</keyword>
<feature type="binding site" evidence="7">
    <location>
        <position position="563"/>
    </location>
    <ligand>
        <name>Mg(2+)</name>
        <dbReference type="ChEBI" id="CHEBI:18420"/>
        <label>1</label>
    </ligand>
</feature>
<dbReference type="GO" id="GO:0003676">
    <property type="term" value="F:nucleic acid binding"/>
    <property type="evidence" value="ECO:0007669"/>
    <property type="project" value="InterPro"/>
</dbReference>
<dbReference type="AlphaFoldDB" id="A0AAE1L7Y8"/>
<dbReference type="InterPro" id="IPR005135">
    <property type="entry name" value="Endo/exonuclease/phosphatase"/>
</dbReference>
<dbReference type="Pfam" id="PF03372">
    <property type="entry name" value="Exo_endo_phos"/>
    <property type="match status" value="1"/>
</dbReference>
<feature type="site" description="Interaction with DNA substrate" evidence="8">
    <location>
        <position position="564"/>
    </location>
</feature>
<dbReference type="SUPFAM" id="SSF53098">
    <property type="entry name" value="Ribonuclease H-like"/>
    <property type="match status" value="1"/>
</dbReference>
<evidence type="ECO:0000256" key="6">
    <source>
        <dbReference type="PIRSR" id="PIRSR604808-1"/>
    </source>
</evidence>
<evidence type="ECO:0000256" key="1">
    <source>
        <dbReference type="ARBA" id="ARBA00000493"/>
    </source>
</evidence>
<feature type="binding site" evidence="7">
    <location>
        <position position="339"/>
    </location>
    <ligand>
        <name>Mg(2+)</name>
        <dbReference type="ChEBI" id="CHEBI:18420"/>
        <label>1</label>
    </ligand>
</feature>
<evidence type="ECO:0000256" key="7">
    <source>
        <dbReference type="PIRSR" id="PIRSR604808-2"/>
    </source>
</evidence>
<proteinExistence type="inferred from homology"/>
<dbReference type="Gene3D" id="3.30.420.10">
    <property type="entry name" value="Ribonuclease H-like superfamily/Ribonuclease H"/>
    <property type="match status" value="1"/>
</dbReference>
<keyword evidence="9" id="KW-0234">DNA repair</keyword>
<dbReference type="PANTHER" id="PTHR22748">
    <property type="entry name" value="AP ENDONUCLEASE"/>
    <property type="match status" value="1"/>
</dbReference>
<comment type="cofactor">
    <cofactor evidence="7 9">
        <name>Mg(2+)</name>
        <dbReference type="ChEBI" id="CHEBI:18420"/>
    </cofactor>
    <cofactor evidence="7 9">
        <name>Mn(2+)</name>
        <dbReference type="ChEBI" id="CHEBI:29035"/>
    </cofactor>
    <text evidence="7 9">Probably binds two magnesium or manganese ions per subunit.</text>
</comment>
<keyword evidence="9" id="KW-0227">DNA damage</keyword>
<keyword evidence="5 7" id="KW-0460">Magnesium</keyword>
<feature type="active site" description="Proton acceptor" evidence="6">
    <location>
        <position position="564"/>
    </location>
</feature>
<keyword evidence="4" id="KW-0378">Hydrolase</keyword>
<dbReference type="GO" id="GO:0006284">
    <property type="term" value="P:base-excision repair"/>
    <property type="evidence" value="ECO:0007669"/>
    <property type="project" value="TreeGrafter"/>
</dbReference>
<dbReference type="CDD" id="cd09087">
    <property type="entry name" value="Ape1-like_AP-endo"/>
    <property type="match status" value="1"/>
</dbReference>
<feature type="binding site" evidence="7">
    <location>
        <position position="351"/>
    </location>
    <ligand>
        <name>Mg(2+)</name>
        <dbReference type="ChEBI" id="CHEBI:18420"/>
        <label>1</label>
    </ligand>
</feature>
<dbReference type="PROSITE" id="PS50994">
    <property type="entry name" value="INTEGRASE"/>
    <property type="match status" value="1"/>
</dbReference>
<feature type="active site" evidence="6">
    <location>
        <position position="421"/>
    </location>
</feature>
<evidence type="ECO:0000313" key="12">
    <source>
        <dbReference type="Proteomes" id="UP001219518"/>
    </source>
</evidence>
<keyword evidence="11" id="KW-0540">Nuclease</keyword>
<dbReference type="Gene3D" id="3.60.10.10">
    <property type="entry name" value="Endonuclease/exonuclease/phosphatase"/>
    <property type="match status" value="1"/>
</dbReference>
<feature type="binding site" evidence="7">
    <location>
        <position position="564"/>
    </location>
    <ligand>
        <name>Mg(2+)</name>
        <dbReference type="ChEBI" id="CHEBI:18420"/>
        <label>1</label>
    </ligand>
</feature>
<evidence type="ECO:0000256" key="9">
    <source>
        <dbReference type="RuleBase" id="RU362131"/>
    </source>
</evidence>
<dbReference type="GO" id="GO:0003906">
    <property type="term" value="F:DNA-(apurinic or apyrimidinic site) endonuclease activity"/>
    <property type="evidence" value="ECO:0007669"/>
    <property type="project" value="TreeGrafter"/>
</dbReference>
<dbReference type="Proteomes" id="UP001219518">
    <property type="component" value="Unassembled WGS sequence"/>
</dbReference>
<protein>
    <recommendedName>
        <fullName evidence="9">DNA-(apurinic or apyrimidinic site) endonuclease</fullName>
        <ecNumber evidence="9">3.1.-.-</ecNumber>
    </recommendedName>
</protein>
<dbReference type="PANTHER" id="PTHR22748:SF6">
    <property type="entry name" value="DNA-(APURINIC OR APYRIMIDINIC SITE) ENDONUCLEASE"/>
    <property type="match status" value="1"/>
</dbReference>
<dbReference type="EC" id="3.1.-.-" evidence="9"/>
<dbReference type="NCBIfam" id="TIGR00633">
    <property type="entry name" value="xth"/>
    <property type="match status" value="1"/>
</dbReference>
<organism evidence="11 12">
    <name type="scientific">Frankliniella fusca</name>
    <dbReference type="NCBI Taxonomy" id="407009"/>
    <lineage>
        <taxon>Eukaryota</taxon>
        <taxon>Metazoa</taxon>
        <taxon>Ecdysozoa</taxon>
        <taxon>Arthropoda</taxon>
        <taxon>Hexapoda</taxon>
        <taxon>Insecta</taxon>
        <taxon>Pterygota</taxon>
        <taxon>Neoptera</taxon>
        <taxon>Paraneoptera</taxon>
        <taxon>Thysanoptera</taxon>
        <taxon>Terebrantia</taxon>
        <taxon>Thripoidea</taxon>
        <taxon>Thripidae</taxon>
        <taxon>Frankliniella</taxon>
    </lineage>
</organism>
<evidence type="ECO:0000259" key="10">
    <source>
        <dbReference type="PROSITE" id="PS50994"/>
    </source>
</evidence>
<evidence type="ECO:0000256" key="8">
    <source>
        <dbReference type="PIRSR" id="PIRSR604808-3"/>
    </source>
</evidence>
<feature type="active site" description="Proton donor/acceptor" evidence="6">
    <location>
        <position position="461"/>
    </location>
</feature>
<gene>
    <name evidence="11" type="ORF">KUF71_003991</name>
</gene>
<comment type="caution">
    <text evidence="11">The sequence shown here is derived from an EMBL/GenBank/DDBJ whole genome shotgun (WGS) entry which is preliminary data.</text>
</comment>
<dbReference type="InterPro" id="IPR036691">
    <property type="entry name" value="Endo/exonu/phosph_ase_sf"/>
</dbReference>
<feature type="binding site" evidence="7">
    <location>
        <position position="461"/>
    </location>
    <ligand>
        <name>Mg(2+)</name>
        <dbReference type="ChEBI" id="CHEBI:18420"/>
        <label>1</label>
    </ligand>
</feature>
<feature type="site" description="Transition state stabilizer" evidence="8">
    <location>
        <position position="463"/>
    </location>
</feature>
<reference evidence="11" key="2">
    <citation type="journal article" date="2023" name="BMC Genomics">
        <title>Pest status, molecular evolution, and epigenetic factors derived from the genome assembly of Frankliniella fusca, a thysanopteran phytovirus vector.</title>
        <authorList>
            <person name="Catto M.A."/>
            <person name="Labadie P.E."/>
            <person name="Jacobson A.L."/>
            <person name="Kennedy G.G."/>
            <person name="Srinivasan R."/>
            <person name="Hunt B.G."/>
        </authorList>
    </citation>
    <scope>NUCLEOTIDE SEQUENCE</scope>
    <source>
        <strain evidence="11">PL_HMW_Pooled</strain>
    </source>
</reference>
<dbReference type="InterPro" id="IPR012337">
    <property type="entry name" value="RNaseH-like_sf"/>
</dbReference>
<evidence type="ECO:0000313" key="11">
    <source>
        <dbReference type="EMBL" id="KAK3909635.1"/>
    </source>
</evidence>
<dbReference type="GO" id="GO:0005634">
    <property type="term" value="C:nucleus"/>
    <property type="evidence" value="ECO:0007669"/>
    <property type="project" value="TreeGrafter"/>
</dbReference>
<sequence>MRSVVVARPDEYPGWRVEGGQVFKLIKAGFMGKSKVVTAPFQVISSDIMGPFPKSSAGFCYLVVSVCLFTKYVWVRPLRRATAEAVRDHLLEDVFLKFGVPSSLVCDNGPQYTAKIFTDFLESHGVKQIKNFYYHPQHNPTERVNRVLKTMMVSYIMDNQRLWDNHLHFITNAINTSIHEATGFSPHRLVFGEGWRGHGSMVPSVEEDTPIELGERKALLGKWQDKLKIQTEVIKRLEAAYEKNAKSYILRRRPLELEEGQIVYRKNYTQSKAGDYYSSKLAPKYVGPFKICRKVGYKAYLLEDEKGVQDGPWHVSDLKPKAEVQSIELRTPLKICSWNVAGLKALVKKIETKCKEPFLQNVPEVYSPFLLVGENTGYCGVLSLTTEQPVEVLYGLGDAELDREARVVTVKYNRFILVNVYAPFSGTRLEKLEKRRIWDSLFYLFIKDLVSQSIPLIICGDLNVAAQELDADSRALMPSELPCLTAGCTRIERAAFDTLLSLGLVDVFRHFNPNLEGAYTFWQYGGDFRSSNKGFRFDYFLVSTDLLPYVQYSDIEREIMGSDHCPITLSVLV</sequence>
<dbReference type="EMBL" id="JAHWGI010000107">
    <property type="protein sequence ID" value="KAK3909635.1"/>
    <property type="molecule type" value="Genomic_DNA"/>
</dbReference>
<evidence type="ECO:0000256" key="2">
    <source>
        <dbReference type="ARBA" id="ARBA00007092"/>
    </source>
</evidence>
<keyword evidence="12" id="KW-1185">Reference proteome</keyword>
<evidence type="ECO:0000256" key="3">
    <source>
        <dbReference type="ARBA" id="ARBA00022723"/>
    </source>
</evidence>